<dbReference type="SUPFAM" id="SSF46689">
    <property type="entry name" value="Homeodomain-like"/>
    <property type="match status" value="1"/>
</dbReference>
<name>A0A2X0L6F1_9BASI</name>
<feature type="region of interest" description="Disordered" evidence="6">
    <location>
        <begin position="1"/>
        <end position="54"/>
    </location>
</feature>
<evidence type="ECO:0000256" key="5">
    <source>
        <dbReference type="RuleBase" id="RU000682"/>
    </source>
</evidence>
<dbReference type="GO" id="GO:0000978">
    <property type="term" value="F:RNA polymerase II cis-regulatory region sequence-specific DNA binding"/>
    <property type="evidence" value="ECO:0007669"/>
    <property type="project" value="TreeGrafter"/>
</dbReference>
<feature type="compositionally biased region" description="Low complexity" evidence="6">
    <location>
        <begin position="79"/>
        <end position="95"/>
    </location>
</feature>
<feature type="region of interest" description="Disordered" evidence="6">
    <location>
        <begin position="347"/>
        <end position="374"/>
    </location>
</feature>
<accession>A0A2X0L6F1</accession>
<evidence type="ECO:0000313" key="8">
    <source>
        <dbReference type="EMBL" id="SDA00068.1"/>
    </source>
</evidence>
<evidence type="ECO:0000259" key="7">
    <source>
        <dbReference type="PROSITE" id="PS50071"/>
    </source>
</evidence>
<feature type="compositionally biased region" description="Polar residues" evidence="6">
    <location>
        <begin position="36"/>
        <end position="45"/>
    </location>
</feature>
<dbReference type="InterPro" id="IPR001356">
    <property type="entry name" value="HD"/>
</dbReference>
<feature type="compositionally biased region" description="Polar residues" evidence="6">
    <location>
        <begin position="310"/>
        <end position="319"/>
    </location>
</feature>
<dbReference type="PANTHER" id="PTHR24324">
    <property type="entry name" value="HOMEOBOX PROTEIN HHEX"/>
    <property type="match status" value="1"/>
</dbReference>
<dbReference type="GO" id="GO:0000981">
    <property type="term" value="F:DNA-binding transcription factor activity, RNA polymerase II-specific"/>
    <property type="evidence" value="ECO:0007669"/>
    <property type="project" value="InterPro"/>
</dbReference>
<proteinExistence type="predicted"/>
<feature type="DNA-binding region" description="Homeobox" evidence="4">
    <location>
        <begin position="126"/>
        <end position="185"/>
    </location>
</feature>
<dbReference type="PANTHER" id="PTHR24324:SF9">
    <property type="entry name" value="HOMEOBOX DOMAIN-CONTAINING PROTEIN"/>
    <property type="match status" value="1"/>
</dbReference>
<dbReference type="InterPro" id="IPR051000">
    <property type="entry name" value="Homeobox_DNA-bind_prot"/>
</dbReference>
<organism evidence="8 9">
    <name type="scientific">Microbotryum saponariae</name>
    <dbReference type="NCBI Taxonomy" id="289078"/>
    <lineage>
        <taxon>Eukaryota</taxon>
        <taxon>Fungi</taxon>
        <taxon>Dikarya</taxon>
        <taxon>Basidiomycota</taxon>
        <taxon>Pucciniomycotina</taxon>
        <taxon>Microbotryomycetes</taxon>
        <taxon>Microbotryales</taxon>
        <taxon>Microbotryaceae</taxon>
        <taxon>Microbotryum</taxon>
    </lineage>
</organism>
<keyword evidence="3 4" id="KW-0539">Nucleus</keyword>
<dbReference type="AlphaFoldDB" id="A0A2X0L6F1"/>
<keyword evidence="9" id="KW-1185">Reference proteome</keyword>
<dbReference type="PROSITE" id="PS00027">
    <property type="entry name" value="HOMEOBOX_1"/>
    <property type="match status" value="1"/>
</dbReference>
<reference evidence="9" key="1">
    <citation type="submission" date="2016-10" db="EMBL/GenBank/DDBJ databases">
        <authorList>
            <person name="Jeantristanb JTB J.-T."/>
            <person name="Ricardo R."/>
        </authorList>
    </citation>
    <scope>NUCLEOTIDE SEQUENCE [LARGE SCALE GENOMIC DNA]</scope>
</reference>
<dbReference type="GO" id="GO:0005634">
    <property type="term" value="C:nucleus"/>
    <property type="evidence" value="ECO:0007669"/>
    <property type="project" value="UniProtKB-SubCell"/>
</dbReference>
<dbReference type="STRING" id="289078.A0A2X0L6F1"/>
<keyword evidence="2 4" id="KW-0371">Homeobox</keyword>
<feature type="domain" description="Homeobox" evidence="7">
    <location>
        <begin position="124"/>
        <end position="184"/>
    </location>
</feature>
<feature type="region of interest" description="Disordered" evidence="6">
    <location>
        <begin position="246"/>
        <end position="328"/>
    </location>
</feature>
<dbReference type="GO" id="GO:0030154">
    <property type="term" value="P:cell differentiation"/>
    <property type="evidence" value="ECO:0007669"/>
    <property type="project" value="TreeGrafter"/>
</dbReference>
<feature type="compositionally biased region" description="Polar residues" evidence="6">
    <location>
        <begin position="595"/>
        <end position="604"/>
    </location>
</feature>
<comment type="subcellular location">
    <subcellularLocation>
        <location evidence="4 5">Nucleus</location>
    </subcellularLocation>
</comment>
<dbReference type="SMART" id="SM00389">
    <property type="entry name" value="HOX"/>
    <property type="match status" value="1"/>
</dbReference>
<evidence type="ECO:0000256" key="6">
    <source>
        <dbReference type="SAM" id="MobiDB-lite"/>
    </source>
</evidence>
<feature type="region of interest" description="Disordered" evidence="6">
    <location>
        <begin position="73"/>
        <end position="134"/>
    </location>
</feature>
<feature type="region of interest" description="Disordered" evidence="6">
    <location>
        <begin position="194"/>
        <end position="213"/>
    </location>
</feature>
<feature type="compositionally biased region" description="Polar residues" evidence="6">
    <location>
        <begin position="14"/>
        <end position="27"/>
    </location>
</feature>
<dbReference type="Proteomes" id="UP000249723">
    <property type="component" value="Unassembled WGS sequence"/>
</dbReference>
<evidence type="ECO:0000256" key="2">
    <source>
        <dbReference type="ARBA" id="ARBA00023155"/>
    </source>
</evidence>
<evidence type="ECO:0000256" key="4">
    <source>
        <dbReference type="PROSITE-ProRule" id="PRU00108"/>
    </source>
</evidence>
<dbReference type="InterPro" id="IPR017970">
    <property type="entry name" value="Homeobox_CS"/>
</dbReference>
<protein>
    <submittedName>
        <fullName evidence="8">BZ3500_MvSof-1268-A1-R1_Chr9g10422 protein</fullName>
    </submittedName>
</protein>
<dbReference type="CDD" id="cd00086">
    <property type="entry name" value="homeodomain"/>
    <property type="match status" value="1"/>
</dbReference>
<gene>
    <name evidence="8" type="ORF">BZ3500_MVSOF-1268-A1-R1_CHR9G10422</name>
</gene>
<evidence type="ECO:0000313" key="9">
    <source>
        <dbReference type="Proteomes" id="UP000249723"/>
    </source>
</evidence>
<dbReference type="EMBL" id="FMWP01000107">
    <property type="protein sequence ID" value="SDA00068.1"/>
    <property type="molecule type" value="Genomic_DNA"/>
</dbReference>
<dbReference type="Pfam" id="PF00046">
    <property type="entry name" value="Homeodomain"/>
    <property type="match status" value="1"/>
</dbReference>
<dbReference type="PROSITE" id="PS50071">
    <property type="entry name" value="HOMEOBOX_2"/>
    <property type="match status" value="1"/>
</dbReference>
<dbReference type="OrthoDB" id="6159439at2759"/>
<sequence length="645" mass="69079">MSSAFSISPPVYLQPSSTSASLHSVQASEPHYLESQPGSFPTGTSIPGFHQSYPNHQSQYLASEATQQMNGVKFASSQASPNSGAGSTAGSASGSRRTQTPGEEVEMNHDDKPDGDDDPASYDPLRVKHRRRTSPQQLKVLEHHFGRNPKPDVNVRKALSEQLEMTPREVQVWFQNRRAKIKKLREKAVKDGIDPASVDGSARVHPEDASTGEQQYWAHANGQNAQEHGAYYESYAANGGDYAHQPDYGFDSRAAHYAPNRKSSQSPPDGYYDPSGRPPSTSGPIYATALPAHASTNVYGQPTGRGGYPTPTSLRNQSPLDALPAGLTDGVTEQGYVTSQAPQRFSLPAYDGAGTQNSYHSAAEGHHSLPYATPPIDPQLTHVYREYDYISRRDDDEGSDLHEDIADTYSIASHHHPSTSSFNLPLDPQLANNSRLAEHRGSVQALDQAFDATLNLANGSNANVVTSPTRIGGIAAPQSPVGADVRTAYAAPAFAPSSVPTTEYVYGAWPQTTPAVNYFPTVDRAAYGRRGSLHSIPERSGGIDPAYSMAPTGSIPAPATSSPDQGQWLGGAGPQSGPMIERRGSNASLARKVRSNNNLRTPYPTQDARGRSPTGAGIDARVVPDGLQYVLPTSTTLEPTMVQQA</sequence>
<feature type="region of interest" description="Disordered" evidence="6">
    <location>
        <begin position="588"/>
        <end position="619"/>
    </location>
</feature>
<dbReference type="Gene3D" id="1.10.10.60">
    <property type="entry name" value="Homeodomain-like"/>
    <property type="match status" value="1"/>
</dbReference>
<dbReference type="InterPro" id="IPR009057">
    <property type="entry name" value="Homeodomain-like_sf"/>
</dbReference>
<keyword evidence="1 4" id="KW-0238">DNA-binding</keyword>
<evidence type="ECO:0000256" key="1">
    <source>
        <dbReference type="ARBA" id="ARBA00023125"/>
    </source>
</evidence>
<evidence type="ECO:0000256" key="3">
    <source>
        <dbReference type="ARBA" id="ARBA00023242"/>
    </source>
</evidence>